<dbReference type="AlphaFoldDB" id="A4SAU7"/>
<gene>
    <name evidence="4" type="ORF">OSTLU_29384</name>
</gene>
<dbReference type="HOGENOM" id="CLU_034504_1_1_1"/>
<feature type="region of interest" description="Disordered" evidence="3">
    <location>
        <begin position="91"/>
        <end position="116"/>
    </location>
</feature>
<dbReference type="GeneID" id="5006560"/>
<proteinExistence type="inferred from homology"/>
<dbReference type="OrthoDB" id="5199543at2759"/>
<name>A4SAU7_OSTLU</name>
<keyword evidence="5" id="KW-1185">Reference proteome</keyword>
<evidence type="ECO:0000256" key="1">
    <source>
        <dbReference type="ARBA" id="ARBA00007017"/>
    </source>
</evidence>
<evidence type="ECO:0000256" key="3">
    <source>
        <dbReference type="SAM" id="MobiDB-lite"/>
    </source>
</evidence>
<dbReference type="Proteomes" id="UP000001568">
    <property type="component" value="Chromosome 20"/>
</dbReference>
<dbReference type="Gramene" id="ABP00982">
    <property type="protein sequence ID" value="ABP00982"/>
    <property type="gene ID" value="OSTLU_29384"/>
</dbReference>
<feature type="compositionally biased region" description="Acidic residues" evidence="3">
    <location>
        <begin position="92"/>
        <end position="105"/>
    </location>
</feature>
<sequence length="394" mass="43434">MSRRDAVANGAFVAEDGEEFDLVRGADYASERVELLEVDEEILSEILSNDGVIAFKGEPDDVAVVCTRSKTYQVTRVESSNQCLIVGPALGGEEDETEAMEEEEDGPRRATVRAQTSSHLDLTEIAPRLDRLREMMASVAYAGTAEAMDADEGEGEGVGFGFDELNARVQASELEILKCLQEEIVAIEIDGKWRGVDAEYRLHALAMMTASAFGNGWSTSALPTDAVVDAMASDGFAPEMARNTLHAFATKHDVDATWALDEEAVCRALAQRVLRDGAGLKAWRLVEMMDQWREKLSEFNLGHVEAKEEYLSGLALIDRPERAAEAFVRTLIASDLPREPGDRFAALWAVKPRWTLSELDPYLKGQARPGQNIEAQLLKYCRVTQGNPPTYSKR</sequence>
<dbReference type="EMBL" id="CP000600">
    <property type="protein sequence ID" value="ABP00982.1"/>
    <property type="molecule type" value="Genomic_DNA"/>
</dbReference>
<evidence type="ECO:0000313" key="4">
    <source>
        <dbReference type="EMBL" id="ABP00982.1"/>
    </source>
</evidence>
<reference evidence="4 5" key="1">
    <citation type="journal article" date="2007" name="Proc. Natl. Acad. Sci. U.S.A.">
        <title>The tiny eukaryote Ostreococcus provides genomic insights into the paradox of plankton speciation.</title>
        <authorList>
            <person name="Palenik B."/>
            <person name="Grimwood J."/>
            <person name="Aerts A."/>
            <person name="Rouze P."/>
            <person name="Salamov A."/>
            <person name="Putnam N."/>
            <person name="Dupont C."/>
            <person name="Jorgensen R."/>
            <person name="Derelle E."/>
            <person name="Rombauts S."/>
            <person name="Zhou K."/>
            <person name="Otillar R."/>
            <person name="Merchant S.S."/>
            <person name="Podell S."/>
            <person name="Gaasterland T."/>
            <person name="Napoli C."/>
            <person name="Gendler K."/>
            <person name="Manuell A."/>
            <person name="Tai V."/>
            <person name="Vallon O."/>
            <person name="Piganeau G."/>
            <person name="Jancek S."/>
            <person name="Heijde M."/>
            <person name="Jabbari K."/>
            <person name="Bowler C."/>
            <person name="Lohr M."/>
            <person name="Robbens S."/>
            <person name="Werner G."/>
            <person name="Dubchak I."/>
            <person name="Pazour G.J."/>
            <person name="Ren Q."/>
            <person name="Paulsen I."/>
            <person name="Delwiche C."/>
            <person name="Schmutz J."/>
            <person name="Rokhsar D."/>
            <person name="Van de Peer Y."/>
            <person name="Moreau H."/>
            <person name="Grigoriev I.V."/>
        </authorList>
    </citation>
    <scope>NUCLEOTIDE SEQUENCE [LARGE SCALE GENOMIC DNA]</scope>
    <source>
        <strain evidence="4 5">CCE9901</strain>
    </source>
</reference>
<dbReference type="eggNOG" id="KOG0798">
    <property type="taxonomic scope" value="Eukaryota"/>
</dbReference>
<accession>A4SAU7</accession>
<evidence type="ECO:0000256" key="2">
    <source>
        <dbReference type="ARBA" id="ARBA00022705"/>
    </source>
</evidence>
<dbReference type="OMA" id="DSESWPF"/>
<dbReference type="GO" id="GO:0000775">
    <property type="term" value="C:chromosome, centromeric region"/>
    <property type="evidence" value="ECO:0007669"/>
    <property type="project" value="TreeGrafter"/>
</dbReference>
<comment type="similarity">
    <text evidence="1">Belongs to the DCC1 family.</text>
</comment>
<organism evidence="4 5">
    <name type="scientific">Ostreococcus lucimarinus (strain CCE9901)</name>
    <dbReference type="NCBI Taxonomy" id="436017"/>
    <lineage>
        <taxon>Eukaryota</taxon>
        <taxon>Viridiplantae</taxon>
        <taxon>Chlorophyta</taxon>
        <taxon>Mamiellophyceae</taxon>
        <taxon>Mamiellales</taxon>
        <taxon>Bathycoccaceae</taxon>
        <taxon>Ostreococcus</taxon>
    </lineage>
</organism>
<dbReference type="RefSeq" id="XP_001422665.1">
    <property type="nucleotide sequence ID" value="XM_001422628.1"/>
</dbReference>
<dbReference type="GO" id="GO:0000785">
    <property type="term" value="C:chromatin"/>
    <property type="evidence" value="ECO:0007669"/>
    <property type="project" value="TreeGrafter"/>
</dbReference>
<dbReference type="KEGG" id="olu:OSTLU_29384"/>
<dbReference type="GO" id="GO:0034088">
    <property type="term" value="P:maintenance of mitotic sister chromatid cohesion"/>
    <property type="evidence" value="ECO:0007669"/>
    <property type="project" value="TreeGrafter"/>
</dbReference>
<dbReference type="STRING" id="436017.A4SAU7"/>
<evidence type="ECO:0008006" key="6">
    <source>
        <dbReference type="Google" id="ProtNLM"/>
    </source>
</evidence>
<evidence type="ECO:0000313" key="5">
    <source>
        <dbReference type="Proteomes" id="UP000001568"/>
    </source>
</evidence>
<dbReference type="PANTHER" id="PTHR13395">
    <property type="entry name" value="SISTER CHROMATID COHESION PROTEIN DCC1-RELATED"/>
    <property type="match status" value="1"/>
</dbReference>
<dbReference type="PANTHER" id="PTHR13395:SF6">
    <property type="entry name" value="SISTER CHROMATID COHESION PROTEIN DCC1"/>
    <property type="match status" value="1"/>
</dbReference>
<dbReference type="Pfam" id="PF09724">
    <property type="entry name" value="Dcc1"/>
    <property type="match status" value="1"/>
</dbReference>
<dbReference type="InterPro" id="IPR019128">
    <property type="entry name" value="Dcc1"/>
</dbReference>
<dbReference type="GO" id="GO:0006260">
    <property type="term" value="P:DNA replication"/>
    <property type="evidence" value="ECO:0007669"/>
    <property type="project" value="UniProtKB-KW"/>
</dbReference>
<protein>
    <recommendedName>
        <fullName evidence="6">Sister chromatid cohesion protein DCC1</fullName>
    </recommendedName>
</protein>
<dbReference type="GO" id="GO:0031390">
    <property type="term" value="C:Ctf18 RFC-like complex"/>
    <property type="evidence" value="ECO:0007669"/>
    <property type="project" value="InterPro"/>
</dbReference>
<keyword evidence="2" id="KW-0235">DNA replication</keyword>